<accession>A0AB33B065</accession>
<proteinExistence type="predicted"/>
<dbReference type="AlphaFoldDB" id="A0AB33B065"/>
<evidence type="ECO:0000313" key="1">
    <source>
        <dbReference type="EMBL" id="AJG77343.1"/>
    </source>
</evidence>
<dbReference type="InterPro" id="IPR025108">
    <property type="entry name" value="DUF4030"/>
</dbReference>
<name>A0AB33B065_BACTU</name>
<reference evidence="1 2" key="1">
    <citation type="journal article" date="2015" name="Genome Announc.">
        <title>Complete genome sequences for 35 biothreat assay-relevant bacillus species.</title>
        <authorList>
            <person name="Johnson S.L."/>
            <person name="Daligault H.E."/>
            <person name="Davenport K.W."/>
            <person name="Jaissle J."/>
            <person name="Frey K.G."/>
            <person name="Ladner J.T."/>
            <person name="Broomall S.M."/>
            <person name="Bishop-Lilly K.A."/>
            <person name="Bruce D.C."/>
            <person name="Gibbons H.S."/>
            <person name="Coyne S.R."/>
            <person name="Lo C.C."/>
            <person name="Meincke L."/>
            <person name="Munk A.C."/>
            <person name="Koroleva G.I."/>
            <person name="Rosenzweig C.N."/>
            <person name="Palacios G.F."/>
            <person name="Redden C.L."/>
            <person name="Minogue T.D."/>
            <person name="Chain P.S."/>
        </authorList>
    </citation>
    <scope>NUCLEOTIDE SEQUENCE [LARGE SCALE GENOMIC DNA]</scope>
    <source>
        <strain evidence="1 2">HD1011</strain>
    </source>
</reference>
<evidence type="ECO:0000313" key="2">
    <source>
        <dbReference type="Proteomes" id="UP000031876"/>
    </source>
</evidence>
<protein>
    <submittedName>
        <fullName evidence="1">Uncharacterized protein</fullName>
    </submittedName>
</protein>
<dbReference type="Proteomes" id="UP000031876">
    <property type="component" value="Chromosome"/>
</dbReference>
<organism evidence="1 2">
    <name type="scientific">Bacillus thuringiensis</name>
    <dbReference type="NCBI Taxonomy" id="1428"/>
    <lineage>
        <taxon>Bacteria</taxon>
        <taxon>Bacillati</taxon>
        <taxon>Bacillota</taxon>
        <taxon>Bacilli</taxon>
        <taxon>Bacillales</taxon>
        <taxon>Bacillaceae</taxon>
        <taxon>Bacillus</taxon>
        <taxon>Bacillus cereus group</taxon>
    </lineage>
</organism>
<dbReference type="Pfam" id="PF13222">
    <property type="entry name" value="DUF4030"/>
    <property type="match status" value="1"/>
</dbReference>
<gene>
    <name evidence="1" type="ORF">BF38_3766</name>
</gene>
<dbReference type="KEGG" id="btw:BF38_3766"/>
<sequence length="38" mass="4526">MKIEKEVEDVLKTEAVKKWIENDSYAIGIYDIENRKIN</sequence>
<dbReference type="EMBL" id="CP009335">
    <property type="protein sequence ID" value="AJG77343.1"/>
    <property type="molecule type" value="Genomic_DNA"/>
</dbReference>